<feature type="region of interest" description="Disordered" evidence="1">
    <location>
        <begin position="1"/>
        <end position="195"/>
    </location>
</feature>
<dbReference type="STRING" id="1077348.A0A2G8S5N8"/>
<proteinExistence type="predicted"/>
<feature type="compositionally biased region" description="Basic and acidic residues" evidence="1">
    <location>
        <begin position="507"/>
        <end position="524"/>
    </location>
</feature>
<evidence type="ECO:0000313" key="2">
    <source>
        <dbReference type="EMBL" id="PIL29092.1"/>
    </source>
</evidence>
<protein>
    <submittedName>
        <fullName evidence="2">Uncharacterized protein</fullName>
    </submittedName>
</protein>
<evidence type="ECO:0000256" key="1">
    <source>
        <dbReference type="SAM" id="MobiDB-lite"/>
    </source>
</evidence>
<feature type="compositionally biased region" description="Basic and acidic residues" evidence="1">
    <location>
        <begin position="1"/>
        <end position="20"/>
    </location>
</feature>
<feature type="region of interest" description="Disordered" evidence="1">
    <location>
        <begin position="203"/>
        <end position="222"/>
    </location>
</feature>
<feature type="compositionally biased region" description="Low complexity" evidence="1">
    <location>
        <begin position="119"/>
        <end position="146"/>
    </location>
</feature>
<dbReference type="EMBL" id="AYKW01000023">
    <property type="protein sequence ID" value="PIL29092.1"/>
    <property type="molecule type" value="Genomic_DNA"/>
</dbReference>
<dbReference type="InterPro" id="IPR046521">
    <property type="entry name" value="DUF6698"/>
</dbReference>
<gene>
    <name evidence="2" type="ORF">GSI_09140</name>
</gene>
<dbReference type="Proteomes" id="UP000230002">
    <property type="component" value="Unassembled WGS sequence"/>
</dbReference>
<comment type="caution">
    <text evidence="2">The sequence shown here is derived from an EMBL/GenBank/DDBJ whole genome shotgun (WGS) entry which is preliminary data.</text>
</comment>
<feature type="region of interest" description="Disordered" evidence="1">
    <location>
        <begin position="230"/>
        <end position="293"/>
    </location>
</feature>
<feature type="compositionally biased region" description="Acidic residues" evidence="1">
    <location>
        <begin position="233"/>
        <end position="270"/>
    </location>
</feature>
<feature type="compositionally biased region" description="Basic and acidic residues" evidence="1">
    <location>
        <begin position="765"/>
        <end position="777"/>
    </location>
</feature>
<feature type="compositionally biased region" description="Acidic residues" evidence="1">
    <location>
        <begin position="207"/>
        <end position="216"/>
    </location>
</feature>
<dbReference type="OrthoDB" id="2757667at2759"/>
<reference evidence="2 3" key="1">
    <citation type="journal article" date="2015" name="Sci. Rep.">
        <title>Chromosome-level genome map provides insights into diverse defense mechanisms in the medicinal fungus Ganoderma sinense.</title>
        <authorList>
            <person name="Zhu Y."/>
            <person name="Xu J."/>
            <person name="Sun C."/>
            <person name="Zhou S."/>
            <person name="Xu H."/>
            <person name="Nelson D.R."/>
            <person name="Qian J."/>
            <person name="Song J."/>
            <person name="Luo H."/>
            <person name="Xiang L."/>
            <person name="Li Y."/>
            <person name="Xu Z."/>
            <person name="Ji A."/>
            <person name="Wang L."/>
            <person name="Lu S."/>
            <person name="Hayward A."/>
            <person name="Sun W."/>
            <person name="Li X."/>
            <person name="Schwartz D.C."/>
            <person name="Wang Y."/>
            <person name="Chen S."/>
        </authorList>
    </citation>
    <scope>NUCLEOTIDE SEQUENCE [LARGE SCALE GENOMIC DNA]</scope>
    <source>
        <strain evidence="2 3">ZZ0214-1</strain>
    </source>
</reference>
<organism evidence="2 3">
    <name type="scientific">Ganoderma sinense ZZ0214-1</name>
    <dbReference type="NCBI Taxonomy" id="1077348"/>
    <lineage>
        <taxon>Eukaryota</taxon>
        <taxon>Fungi</taxon>
        <taxon>Dikarya</taxon>
        <taxon>Basidiomycota</taxon>
        <taxon>Agaricomycotina</taxon>
        <taxon>Agaricomycetes</taxon>
        <taxon>Polyporales</taxon>
        <taxon>Polyporaceae</taxon>
        <taxon>Ganoderma</taxon>
    </lineage>
</organism>
<name>A0A2G8S5N8_9APHY</name>
<feature type="region of interest" description="Disordered" evidence="1">
    <location>
        <begin position="499"/>
        <end position="529"/>
    </location>
</feature>
<feature type="compositionally biased region" description="Low complexity" evidence="1">
    <location>
        <begin position="79"/>
        <end position="88"/>
    </location>
</feature>
<feature type="compositionally biased region" description="Basic and acidic residues" evidence="1">
    <location>
        <begin position="715"/>
        <end position="725"/>
    </location>
</feature>
<feature type="compositionally biased region" description="Low complexity" evidence="1">
    <location>
        <begin position="157"/>
        <end position="184"/>
    </location>
</feature>
<dbReference type="Pfam" id="PF20414">
    <property type="entry name" value="DUF6698"/>
    <property type="match status" value="1"/>
</dbReference>
<sequence length="783" mass="85991">MPKANPEAKKKTQKKAEAANKQRPASPARRQGARGNLVPVITGLPPTPPRKKVKGKRGRDEDENDEDPEEPKKKKMKGAKNAAAGKAARPADPDRPAPGPSASGKHGRQVADRSSQPRSLSPSTAGGSTSSSQAPSSSSKTSAPPSHNTSSSRRRSSPLVLSEDSSSSRGSSSHAPSAKAAAPSQPVPPDAFENAAAAFKRVQASDVDSDDFDLGEDGCGKLPKNILKLVLEEPLEDNEEGEEAQGGGDEDKDDEDEGEGEGGDDNEGDDNSGAADDNAVETDDKDDGNGEELSTRQVKDFIAFVRELSRRKFCMTKEESDPHTIPGHFKKWARHISRLCGVFTSVHNVFTCGMAIVTTNPHTAEDYEVAYKQMRTMSAKAAKFYTKKFFYLCDEIPKFKLLCQHMLSHPGDISLIAKFLEIHASAGRSSDIATIKRNFHSYLPTVSLPNDIYIAPLSYNQYKNLKTRNGGYNLECSARLVVPINERDAFDREPLAYTKRKSTQCKQRQDGAARQKRHKDDRPQSSEIDDEKTLPSFLFPTYLMYDDLNPQRGLLKGDLCVTVFRHLFTGPSSAGLGDGESGDGCLCLIGIYKIKCCTPELITYVATLVRHLLSIDGRWQGDTNNRSGHRFHTALHTILSVDFDAWKERKDSVDVDMDSDVDDDVDVVDENIFSYFNRSQWGDPETQVIRDPCDFDFDDDDSNIRQRILNARKAELARQQDDRAKGKQRAKARQRAPSELPPSSSRSSSVELFEGPPPSDQAENGVHDVNGDRHGDADIAEGA</sequence>
<evidence type="ECO:0000313" key="3">
    <source>
        <dbReference type="Proteomes" id="UP000230002"/>
    </source>
</evidence>
<feature type="compositionally biased region" description="Low complexity" evidence="1">
    <location>
        <begin position="737"/>
        <end position="749"/>
    </location>
</feature>
<accession>A0A2G8S5N8</accession>
<feature type="compositionally biased region" description="Acidic residues" evidence="1">
    <location>
        <begin position="278"/>
        <end position="290"/>
    </location>
</feature>
<dbReference type="AlphaFoldDB" id="A0A2G8S5N8"/>
<keyword evidence="3" id="KW-1185">Reference proteome</keyword>
<feature type="region of interest" description="Disordered" evidence="1">
    <location>
        <begin position="715"/>
        <end position="783"/>
    </location>
</feature>